<reference evidence="10 11" key="1">
    <citation type="submission" date="2015-09" db="EMBL/GenBank/DDBJ databases">
        <title>Genome announcement of multiple Pseudomonas syringae strains.</title>
        <authorList>
            <person name="Thakur S."/>
            <person name="Wang P.W."/>
            <person name="Gong Y."/>
            <person name="Weir B.S."/>
            <person name="Guttman D.S."/>
        </authorList>
    </citation>
    <scope>NUCLEOTIDE SEQUENCE [LARGE SCALE GENOMIC DNA]</scope>
    <source>
        <strain evidence="10 11">ICMP2802</strain>
    </source>
</reference>
<feature type="binding site" description="distal binding residue" evidence="8">
    <location>
        <position position="94"/>
    </location>
    <ligand>
        <name>heme</name>
        <dbReference type="ChEBI" id="CHEBI:30413"/>
    </ligand>
    <ligandPart>
        <name>Fe</name>
        <dbReference type="ChEBI" id="CHEBI:18248"/>
    </ligandPart>
</feature>
<keyword evidence="5 6" id="KW-0408">Iron</keyword>
<dbReference type="RefSeq" id="WP_003405356.1">
    <property type="nucleotide sequence ID" value="NZ_LGAR01000157.1"/>
</dbReference>
<dbReference type="InterPro" id="IPR012292">
    <property type="entry name" value="Globin/Proto"/>
</dbReference>
<dbReference type="GO" id="GO:0005344">
    <property type="term" value="F:oxygen carrier activity"/>
    <property type="evidence" value="ECO:0007669"/>
    <property type="project" value="UniProtKB-UniRule"/>
</dbReference>
<dbReference type="SUPFAM" id="SSF46458">
    <property type="entry name" value="Globin-like"/>
    <property type="match status" value="1"/>
</dbReference>
<protein>
    <recommendedName>
        <fullName evidence="6">Group 1 truncated hemoglobin</fullName>
    </recommendedName>
</protein>
<evidence type="ECO:0000256" key="8">
    <source>
        <dbReference type="PIRSR" id="PIRSR601486-1"/>
    </source>
</evidence>
<keyword evidence="9" id="KW-0732">Signal</keyword>
<dbReference type="PATRIC" id="fig|199198.4.peg.5242"/>
<accession>A0A0L8IKK5</accession>
<sequence>MRRLLIAMMLTLLAGCAQQQQPPKDDSLYQDLGQRAGIQRIVEGMLINVARDQRIVEHFRKVDIVRLRDKLVEQLCVESGGPCRYTGDSMAEAHKGQNLTPSDFNALVEDLIASMDTEKVPVPAQNRLIARLAPMRGEVIGK</sequence>
<dbReference type="GO" id="GO:0019825">
    <property type="term" value="F:oxygen binding"/>
    <property type="evidence" value="ECO:0007669"/>
    <property type="project" value="InterPro"/>
</dbReference>
<dbReference type="InterPro" id="IPR001486">
    <property type="entry name" value="Hemoglobin_trunc"/>
</dbReference>
<dbReference type="PROSITE" id="PS51257">
    <property type="entry name" value="PROKAR_LIPOPROTEIN"/>
    <property type="match status" value="1"/>
</dbReference>
<dbReference type="InterPro" id="IPR016339">
    <property type="entry name" value="Hemoglobin_trunc_I"/>
</dbReference>
<dbReference type="AlphaFoldDB" id="A0A0L8IKK5"/>
<dbReference type="CDD" id="cd00454">
    <property type="entry name" value="TrHb1_N"/>
    <property type="match status" value="1"/>
</dbReference>
<name>A0A0L8IKK5_PSESX</name>
<evidence type="ECO:0000313" key="11">
    <source>
        <dbReference type="Proteomes" id="UP000050297"/>
    </source>
</evidence>
<keyword evidence="4 6" id="KW-0479">Metal-binding</keyword>
<evidence type="ECO:0000256" key="4">
    <source>
        <dbReference type="ARBA" id="ARBA00022723"/>
    </source>
</evidence>
<evidence type="ECO:0000256" key="3">
    <source>
        <dbReference type="ARBA" id="ARBA00022617"/>
    </source>
</evidence>
<evidence type="ECO:0000256" key="6">
    <source>
        <dbReference type="PIRNR" id="PIRNR002030"/>
    </source>
</evidence>
<dbReference type="PIRSF" id="PIRSF002030">
    <property type="entry name" value="Globin_Protozoa/Cyanobacteria"/>
    <property type="match status" value="1"/>
</dbReference>
<dbReference type="InterPro" id="IPR009050">
    <property type="entry name" value="Globin-like_sf"/>
</dbReference>
<evidence type="ECO:0000256" key="5">
    <source>
        <dbReference type="ARBA" id="ARBA00023004"/>
    </source>
</evidence>
<evidence type="ECO:0000256" key="2">
    <source>
        <dbReference type="ARBA" id="ARBA00022448"/>
    </source>
</evidence>
<dbReference type="GO" id="GO:0020037">
    <property type="term" value="F:heme binding"/>
    <property type="evidence" value="ECO:0007669"/>
    <property type="project" value="InterPro"/>
</dbReference>
<comment type="cofactor">
    <cofactor evidence="7">
        <name>heme</name>
        <dbReference type="ChEBI" id="CHEBI:30413"/>
    </cofactor>
    <text evidence="7">Binds 1 heme group per subunit.</text>
</comment>
<dbReference type="Proteomes" id="UP000050297">
    <property type="component" value="Unassembled WGS sequence"/>
</dbReference>
<evidence type="ECO:0000256" key="9">
    <source>
        <dbReference type="SAM" id="SignalP"/>
    </source>
</evidence>
<keyword evidence="2 6" id="KW-0813">Transport</keyword>
<keyword evidence="6" id="KW-0561">Oxygen transport</keyword>
<evidence type="ECO:0000256" key="1">
    <source>
        <dbReference type="ARBA" id="ARBA00009660"/>
    </source>
</evidence>
<proteinExistence type="inferred from homology"/>
<keyword evidence="3 6" id="KW-0349">Heme</keyword>
<evidence type="ECO:0000313" key="10">
    <source>
        <dbReference type="EMBL" id="KPW10949.1"/>
    </source>
</evidence>
<gene>
    <name evidence="10" type="ORF">ALO91_01042</name>
</gene>
<dbReference type="GO" id="GO:0046872">
    <property type="term" value="F:metal ion binding"/>
    <property type="evidence" value="ECO:0007669"/>
    <property type="project" value="UniProtKB-UniRule"/>
</dbReference>
<evidence type="ECO:0000256" key="7">
    <source>
        <dbReference type="PIRSR" id="PIRSR002030-1"/>
    </source>
</evidence>
<dbReference type="Pfam" id="PF01152">
    <property type="entry name" value="Bac_globin"/>
    <property type="match status" value="1"/>
</dbReference>
<dbReference type="Gene3D" id="1.10.490.10">
    <property type="entry name" value="Globins"/>
    <property type="match status" value="1"/>
</dbReference>
<dbReference type="EMBL" id="LJPM01000538">
    <property type="protein sequence ID" value="KPW10949.1"/>
    <property type="molecule type" value="Genomic_DNA"/>
</dbReference>
<comment type="caution">
    <text evidence="10">The sequence shown here is derived from an EMBL/GenBank/DDBJ whole genome shotgun (WGS) entry which is preliminary data.</text>
</comment>
<feature type="signal peptide" evidence="9">
    <location>
        <begin position="1"/>
        <end position="19"/>
    </location>
</feature>
<comment type="similarity">
    <text evidence="1 6">Belongs to the truncated hemoglobin family. Group I subfamily.</text>
</comment>
<organism evidence="10 11">
    <name type="scientific">Pseudomonas syringae pv. aceris</name>
    <dbReference type="NCBI Taxonomy" id="199198"/>
    <lineage>
        <taxon>Bacteria</taxon>
        <taxon>Pseudomonadati</taxon>
        <taxon>Pseudomonadota</taxon>
        <taxon>Gammaproteobacteria</taxon>
        <taxon>Pseudomonadales</taxon>
        <taxon>Pseudomonadaceae</taxon>
        <taxon>Pseudomonas</taxon>
        <taxon>Pseudomonas syringae</taxon>
    </lineage>
</organism>
<feature type="chain" id="PRO_5009783609" description="Group 1 truncated hemoglobin" evidence="9">
    <location>
        <begin position="20"/>
        <end position="142"/>
    </location>
</feature>
<feature type="binding site" description="proximal binding residue" evidence="7">
    <location>
        <position position="94"/>
    </location>
    <ligand>
        <name>heme</name>
        <dbReference type="ChEBI" id="CHEBI:30413"/>
    </ligand>
    <ligandPart>
        <name>Fe</name>
        <dbReference type="ChEBI" id="CHEBI:18248"/>
    </ligandPart>
</feature>